<evidence type="ECO:0000313" key="6">
    <source>
        <dbReference type="Proteomes" id="UP000044841"/>
    </source>
</evidence>
<dbReference type="PROSITE" id="PS50082">
    <property type="entry name" value="WD_REPEATS_2"/>
    <property type="match status" value="6"/>
</dbReference>
<evidence type="ECO:0000256" key="2">
    <source>
        <dbReference type="ARBA" id="ARBA00022737"/>
    </source>
</evidence>
<evidence type="ECO:0000259" key="4">
    <source>
        <dbReference type="PROSITE" id="PS50011"/>
    </source>
</evidence>
<feature type="repeat" description="WD" evidence="3">
    <location>
        <begin position="4"/>
        <end position="45"/>
    </location>
</feature>
<keyword evidence="6" id="KW-1185">Reference proteome</keyword>
<dbReference type="GO" id="GO:0005524">
    <property type="term" value="F:ATP binding"/>
    <property type="evidence" value="ECO:0007669"/>
    <property type="project" value="InterPro"/>
</dbReference>
<dbReference type="Pfam" id="PF00400">
    <property type="entry name" value="WD40"/>
    <property type="match status" value="7"/>
</dbReference>
<accession>A0A0K6GGP1</accession>
<reference evidence="5 6" key="1">
    <citation type="submission" date="2015-07" db="EMBL/GenBank/DDBJ databases">
        <authorList>
            <person name="Noorani M."/>
        </authorList>
    </citation>
    <scope>NUCLEOTIDE SEQUENCE [LARGE SCALE GENOMIC DNA]</scope>
    <source>
        <strain evidence="5">BBA 69670</strain>
    </source>
</reference>
<dbReference type="SMART" id="SM00320">
    <property type="entry name" value="WD40"/>
    <property type="match status" value="7"/>
</dbReference>
<keyword evidence="1 3" id="KW-0853">WD repeat</keyword>
<feature type="repeat" description="WD" evidence="3">
    <location>
        <begin position="272"/>
        <end position="305"/>
    </location>
</feature>
<dbReference type="InterPro" id="IPR015943">
    <property type="entry name" value="WD40/YVTN_repeat-like_dom_sf"/>
</dbReference>
<dbReference type="Pfam" id="PF07714">
    <property type="entry name" value="PK_Tyr_Ser-Thr"/>
    <property type="match status" value="1"/>
</dbReference>
<feature type="repeat" description="WD" evidence="3">
    <location>
        <begin position="143"/>
        <end position="184"/>
    </location>
</feature>
<dbReference type="InterPro" id="IPR050349">
    <property type="entry name" value="WD_LIS1/nudF_dynein_reg"/>
</dbReference>
<dbReference type="InterPro" id="IPR000719">
    <property type="entry name" value="Prot_kinase_dom"/>
</dbReference>
<evidence type="ECO:0000256" key="3">
    <source>
        <dbReference type="PROSITE-ProRule" id="PRU00221"/>
    </source>
</evidence>
<dbReference type="Proteomes" id="UP000044841">
    <property type="component" value="Unassembled WGS sequence"/>
</dbReference>
<dbReference type="InterPro" id="IPR011047">
    <property type="entry name" value="Quinoprotein_ADH-like_sf"/>
</dbReference>
<dbReference type="CDD" id="cd00200">
    <property type="entry name" value="WD40"/>
    <property type="match status" value="1"/>
</dbReference>
<proteinExistence type="predicted"/>
<organism evidence="5 6">
    <name type="scientific">Rhizoctonia solani</name>
    <dbReference type="NCBI Taxonomy" id="456999"/>
    <lineage>
        <taxon>Eukaryota</taxon>
        <taxon>Fungi</taxon>
        <taxon>Dikarya</taxon>
        <taxon>Basidiomycota</taxon>
        <taxon>Agaricomycotina</taxon>
        <taxon>Agaricomycetes</taxon>
        <taxon>Cantharellales</taxon>
        <taxon>Ceratobasidiaceae</taxon>
        <taxon>Rhizoctonia</taxon>
    </lineage>
</organism>
<evidence type="ECO:0000313" key="5">
    <source>
        <dbReference type="EMBL" id="CUA77670.1"/>
    </source>
</evidence>
<dbReference type="InterPro" id="IPR011009">
    <property type="entry name" value="Kinase-like_dom_sf"/>
</dbReference>
<feature type="domain" description="Protein kinase" evidence="4">
    <location>
        <begin position="351"/>
        <end position="618"/>
    </location>
</feature>
<dbReference type="PANTHER" id="PTHR44129">
    <property type="entry name" value="WD REPEAT-CONTAINING PROTEIN POP1"/>
    <property type="match status" value="1"/>
</dbReference>
<dbReference type="Gene3D" id="2.130.10.10">
    <property type="entry name" value="YVTN repeat-like/Quinoprotein amine dehydrogenase"/>
    <property type="match status" value="3"/>
</dbReference>
<dbReference type="SUPFAM" id="SSF50998">
    <property type="entry name" value="Quinoprotein alcohol dehydrogenase-like"/>
    <property type="match status" value="1"/>
</dbReference>
<dbReference type="PROSITE" id="PS00678">
    <property type="entry name" value="WD_REPEATS_1"/>
    <property type="match status" value="4"/>
</dbReference>
<dbReference type="InterPro" id="IPR020472">
    <property type="entry name" value="WD40_PAC1"/>
</dbReference>
<gene>
    <name evidence="5" type="ORF">RSOLAG22IIIB_12764</name>
</gene>
<dbReference type="SUPFAM" id="SSF56112">
    <property type="entry name" value="Protein kinase-like (PK-like)"/>
    <property type="match status" value="1"/>
</dbReference>
<protein>
    <submittedName>
        <fullName evidence="5">Protein will die slowly [Drosophila melanogaster]</fullName>
    </submittedName>
</protein>
<dbReference type="PROSITE" id="PS50294">
    <property type="entry name" value="WD_REPEATS_REGION"/>
    <property type="match status" value="6"/>
</dbReference>
<dbReference type="PRINTS" id="PR00320">
    <property type="entry name" value="GPROTEINBRPT"/>
</dbReference>
<keyword evidence="2" id="KW-0677">Repeat</keyword>
<sequence length="621" mass="68792">MIVHKGHTGGIWSVAYSPDGKSVASGSWDNTIRIWSADSPSPVGNPLTGHSDWIRSIAYSPLGNTIASASYDKTIRIWDLNTRQQLGEPLQLAGNNAFFSVAFSPDAKLIASGCGRGLFSFNSSENTVQLWDVQNRMPALGPFSGHTDMVRSVEFSPDGTRVASGSNDMTIRIWDIESATTITGPLEGHTGRVRSIAYSPDGSQIVSCSLDHTLRLWDARTGEMIGNQFEGHIGHVYSVAFSPRGTYIVSGGQDDTVRLWDIRTGGQVNDSFQEHTSEVFSVAFSPSGRYIASGSGDRKVIIREIPSDYPDSPGLRIVTSHFSSQMSIQQVFECLIAAGCIDFSSQMDARQDTAMIVSGGGFGDIWKGQLYSGANVAIKCWRTNALEQCDYKTLKRAARELYCWSRLDHPNIHRLQGVILFRDRYLGMVSEWMDNGSLHDYLRKSPNADRHQLCINIASGLEYMHSRSTIHGELKAANVLVTSDGVAKLCDFDFSIMSEVSTLVFSESSDSRTGSLRWMAPEILLEDVRRRTTQSDIYALGMTMLEIFTGEVPYPECRADFAVIMKLQKGTLPARPLERIKDDEQGNIMWQLLLDCWNRDPDARPSSKKVVDTLVSRIYKA</sequence>
<name>A0A0K6GGP1_9AGAM</name>
<dbReference type="EMBL" id="CYGV01001854">
    <property type="protein sequence ID" value="CUA77670.1"/>
    <property type="molecule type" value="Genomic_DNA"/>
</dbReference>
<evidence type="ECO:0000256" key="1">
    <source>
        <dbReference type="ARBA" id="ARBA00022574"/>
    </source>
</evidence>
<dbReference type="AlphaFoldDB" id="A0A0K6GGP1"/>
<dbReference type="GO" id="GO:0004672">
    <property type="term" value="F:protein kinase activity"/>
    <property type="evidence" value="ECO:0007669"/>
    <property type="project" value="InterPro"/>
</dbReference>
<dbReference type="InterPro" id="IPR001680">
    <property type="entry name" value="WD40_rpt"/>
</dbReference>
<dbReference type="PROSITE" id="PS50011">
    <property type="entry name" value="PROTEIN_KINASE_DOM"/>
    <property type="match status" value="1"/>
</dbReference>
<feature type="repeat" description="WD" evidence="3">
    <location>
        <begin position="229"/>
        <end position="270"/>
    </location>
</feature>
<dbReference type="InterPro" id="IPR019775">
    <property type="entry name" value="WD40_repeat_CS"/>
</dbReference>
<dbReference type="Gene3D" id="1.10.510.10">
    <property type="entry name" value="Transferase(Phosphotransferase) domain 1"/>
    <property type="match status" value="1"/>
</dbReference>
<dbReference type="PRINTS" id="PR00109">
    <property type="entry name" value="TYRKINASE"/>
</dbReference>
<feature type="repeat" description="WD" evidence="3">
    <location>
        <begin position="47"/>
        <end position="88"/>
    </location>
</feature>
<feature type="repeat" description="WD" evidence="3">
    <location>
        <begin position="186"/>
        <end position="227"/>
    </location>
</feature>
<dbReference type="InterPro" id="IPR001245">
    <property type="entry name" value="Ser-Thr/Tyr_kinase_cat_dom"/>
</dbReference>